<reference evidence="2 3" key="1">
    <citation type="journal article" date="2012" name="PLoS ONE">
        <title>Evolution of Burkholderia pseudomallei in recurrent melioidosis.</title>
        <authorList>
            <person name="Hayden H.S."/>
            <person name="Lim R."/>
            <person name="Brittnacher M.J."/>
            <person name="Sims E.H."/>
            <person name="Ramage E.R."/>
            <person name="Fong C."/>
            <person name="Wu Z."/>
            <person name="Crist E."/>
            <person name="Chang J."/>
            <person name="Zhou Y."/>
            <person name="Radey M."/>
            <person name="Rohmer L."/>
            <person name="Haugen E."/>
            <person name="Gillett W."/>
            <person name="Wuthiekanun V."/>
            <person name="Peacock S.J."/>
            <person name="Kaul R."/>
            <person name="Miller S.I."/>
            <person name="Manoil C."/>
            <person name="Jacobs M.A."/>
        </authorList>
    </citation>
    <scope>NUCLEOTIDE SEQUENCE [LARGE SCALE GENOMIC DNA]</scope>
    <source>
        <strain evidence="2 3">1026b</strain>
    </source>
</reference>
<evidence type="ECO:0000256" key="1">
    <source>
        <dbReference type="SAM" id="MobiDB-lite"/>
    </source>
</evidence>
<accession>A0A0H3I1R5</accession>
<feature type="region of interest" description="Disordered" evidence="1">
    <location>
        <begin position="39"/>
        <end position="65"/>
    </location>
</feature>
<evidence type="ECO:0000313" key="3">
    <source>
        <dbReference type="Proteomes" id="UP000010087"/>
    </source>
</evidence>
<protein>
    <submittedName>
        <fullName evidence="2">Uncharacterized protein</fullName>
    </submittedName>
</protein>
<feature type="compositionally biased region" description="Basic residues" evidence="1">
    <location>
        <begin position="48"/>
        <end position="65"/>
    </location>
</feature>
<sequence length="65" mass="7421">MKPGASKRRRGGAAVRRAARRIACSNRAPLRMPLRMRFRGGRADRQRNRASRRARLTHVNAGRRA</sequence>
<name>A0A0H3I1R5_BURP2</name>
<dbReference type="Proteomes" id="UP000010087">
    <property type="component" value="Chromosome 2"/>
</dbReference>
<evidence type="ECO:0000313" key="2">
    <source>
        <dbReference type="EMBL" id="AFI70311.1"/>
    </source>
</evidence>
<dbReference type="EMBL" id="CP002834">
    <property type="protein sequence ID" value="AFI70311.1"/>
    <property type="molecule type" value="Genomic_DNA"/>
</dbReference>
<dbReference type="KEGG" id="bpz:BP1026B_II2085"/>
<gene>
    <name evidence="2" type="ordered locus">BP1026B_II2085</name>
</gene>
<organism evidence="2 3">
    <name type="scientific">Burkholderia pseudomallei (strain 1026b)</name>
    <dbReference type="NCBI Taxonomy" id="884204"/>
    <lineage>
        <taxon>Bacteria</taxon>
        <taxon>Pseudomonadati</taxon>
        <taxon>Pseudomonadota</taxon>
        <taxon>Betaproteobacteria</taxon>
        <taxon>Burkholderiales</taxon>
        <taxon>Burkholderiaceae</taxon>
        <taxon>Burkholderia</taxon>
        <taxon>pseudomallei group</taxon>
    </lineage>
</organism>
<dbReference type="AlphaFoldDB" id="A0A0H3I1R5"/>
<proteinExistence type="predicted"/>